<dbReference type="InterPro" id="IPR042094">
    <property type="entry name" value="T2SS_GspF_sf"/>
</dbReference>
<evidence type="ECO:0000256" key="4">
    <source>
        <dbReference type="ARBA" id="ARBA00022989"/>
    </source>
</evidence>
<dbReference type="KEGG" id="mtw:CQW49_17375"/>
<dbReference type="PANTHER" id="PTHR35007:SF1">
    <property type="entry name" value="PILUS ASSEMBLY PROTEIN"/>
    <property type="match status" value="1"/>
</dbReference>
<feature type="transmembrane region" description="Helical" evidence="6">
    <location>
        <begin position="296"/>
        <end position="316"/>
    </location>
</feature>
<protein>
    <submittedName>
        <fullName evidence="8">Pilus assembly protein</fullName>
    </submittedName>
</protein>
<evidence type="ECO:0000256" key="6">
    <source>
        <dbReference type="SAM" id="Phobius"/>
    </source>
</evidence>
<organism evidence="8 9">
    <name type="scientific">Methylosinus trichosporium (strain ATCC 35070 / NCIMB 11131 / UNIQEM 75 / OB3b)</name>
    <dbReference type="NCBI Taxonomy" id="595536"/>
    <lineage>
        <taxon>Bacteria</taxon>
        <taxon>Pseudomonadati</taxon>
        <taxon>Pseudomonadota</taxon>
        <taxon>Alphaproteobacteria</taxon>
        <taxon>Hyphomicrobiales</taxon>
        <taxon>Methylocystaceae</taxon>
        <taxon>Methylosinus</taxon>
    </lineage>
</organism>
<dbReference type="EMBL" id="CP023737">
    <property type="protein sequence ID" value="ATQ69456.1"/>
    <property type="molecule type" value="Genomic_DNA"/>
</dbReference>
<keyword evidence="4 6" id="KW-1133">Transmembrane helix</keyword>
<keyword evidence="9" id="KW-1185">Reference proteome</keyword>
<dbReference type="InterPro" id="IPR018076">
    <property type="entry name" value="T2SS_GspF_dom"/>
</dbReference>
<evidence type="ECO:0000256" key="5">
    <source>
        <dbReference type="ARBA" id="ARBA00023136"/>
    </source>
</evidence>
<dbReference type="PANTHER" id="PTHR35007">
    <property type="entry name" value="INTEGRAL MEMBRANE PROTEIN-RELATED"/>
    <property type="match status" value="1"/>
</dbReference>
<dbReference type="STRING" id="595536.GCA_000178815_01704"/>
<keyword evidence="5 6" id="KW-0472">Membrane</keyword>
<evidence type="ECO:0000256" key="2">
    <source>
        <dbReference type="ARBA" id="ARBA00022475"/>
    </source>
</evidence>
<dbReference type="Gene3D" id="1.20.81.30">
    <property type="entry name" value="Type II secretion system (T2SS), domain F"/>
    <property type="match status" value="1"/>
</dbReference>
<sequence length="324" mass="34793">MDRQSLIGATLAALAVGGVMYAVVYPYLSGDFKAQKRTAALMASGDRRREGRSADPAKRRKMIQDSLKDIETKAKQITLEQRIAQAGLAVSRSLFMIGAGVAGLFAALFSFILNQDPLLAIGVGVGVAVGVGLPHWGLGFLARRRVAKFIEAFPGSVDIIIRGIKAGLPVGDCFRMIASEADEPVRSEFRQIVESQTIGLSIGEATERFAERMPVAEASFFSIVISLQEKSGGNLSEALSNLAGVLRERKKMKAKVRAMSAEAKASAGIIGSLPFLVGLAVWFTNKPYMAVLFDTTVGNMIIAGSLLWMAVGVFIMKNMIDFEI</sequence>
<keyword evidence="3 6" id="KW-0812">Transmembrane</keyword>
<name>A0A2D2D3C6_METT3</name>
<evidence type="ECO:0000259" key="7">
    <source>
        <dbReference type="Pfam" id="PF00482"/>
    </source>
</evidence>
<evidence type="ECO:0000313" key="9">
    <source>
        <dbReference type="Proteomes" id="UP000230709"/>
    </source>
</evidence>
<evidence type="ECO:0000256" key="3">
    <source>
        <dbReference type="ARBA" id="ARBA00022692"/>
    </source>
</evidence>
<comment type="subcellular location">
    <subcellularLocation>
        <location evidence="1">Cell membrane</location>
        <topology evidence="1">Multi-pass membrane protein</topology>
    </subcellularLocation>
</comment>
<dbReference type="RefSeq" id="WP_099831818.1">
    <property type="nucleotide sequence ID" value="NZ_CP023737.1"/>
</dbReference>
<dbReference type="Pfam" id="PF00482">
    <property type="entry name" value="T2SSF"/>
    <property type="match status" value="1"/>
</dbReference>
<evidence type="ECO:0000313" key="8">
    <source>
        <dbReference type="EMBL" id="ATQ69456.1"/>
    </source>
</evidence>
<feature type="transmembrane region" description="Helical" evidence="6">
    <location>
        <begin position="94"/>
        <end position="113"/>
    </location>
</feature>
<gene>
    <name evidence="8" type="ORF">CQW49_17375</name>
</gene>
<evidence type="ECO:0000256" key="1">
    <source>
        <dbReference type="ARBA" id="ARBA00004651"/>
    </source>
</evidence>
<feature type="transmembrane region" description="Helical" evidence="6">
    <location>
        <begin position="265"/>
        <end position="284"/>
    </location>
</feature>
<feature type="domain" description="Type II secretion system protein GspF" evidence="7">
    <location>
        <begin position="162"/>
        <end position="280"/>
    </location>
</feature>
<dbReference type="GO" id="GO:0005886">
    <property type="term" value="C:plasma membrane"/>
    <property type="evidence" value="ECO:0007669"/>
    <property type="project" value="UniProtKB-SubCell"/>
</dbReference>
<feature type="transmembrane region" description="Helical" evidence="6">
    <location>
        <begin position="119"/>
        <end position="141"/>
    </location>
</feature>
<feature type="transmembrane region" description="Helical" evidence="6">
    <location>
        <begin position="6"/>
        <end position="28"/>
    </location>
</feature>
<proteinExistence type="predicted"/>
<reference evidence="9" key="1">
    <citation type="submission" date="2017-10" db="EMBL/GenBank/DDBJ databases">
        <title>Completed PacBio SMRT sequence of Methylosinus trichosporium OB3b reveals presence of a third large plasmid.</title>
        <authorList>
            <person name="Charles T.C."/>
            <person name="Lynch M.D.J."/>
            <person name="Heil J.R."/>
            <person name="Cheng J."/>
        </authorList>
    </citation>
    <scope>NUCLEOTIDE SEQUENCE [LARGE SCALE GENOMIC DNA]</scope>
    <source>
        <strain evidence="9">OB3b</strain>
    </source>
</reference>
<dbReference type="AlphaFoldDB" id="A0A2D2D3C6"/>
<keyword evidence="2" id="KW-1003">Cell membrane</keyword>
<accession>A0A2D2D3C6</accession>
<dbReference type="Proteomes" id="UP000230709">
    <property type="component" value="Chromosome"/>
</dbReference>